<comment type="caution">
    <text evidence="1">The sequence shown here is derived from an EMBL/GenBank/DDBJ whole genome shotgun (WGS) entry which is preliminary data.</text>
</comment>
<dbReference type="RefSeq" id="WP_204344384.1">
    <property type="nucleotide sequence ID" value="NZ_JACNMJ010000001.1"/>
</dbReference>
<accession>A0ABT0H3P0</accession>
<sequence>MITYPAKIHRYTIQTSPSKTAIRLYGFETSHKDDDENQSQSIIADFQFSSKPMEKHKPAFINRGGFINVTYPLSMLPSILTLLHLSDVLIINADGELTNHNI</sequence>
<organism evidence="1 2">
    <name type="scientific">Psychroserpens algicola</name>
    <dbReference type="NCBI Taxonomy" id="1719034"/>
    <lineage>
        <taxon>Bacteria</taxon>
        <taxon>Pseudomonadati</taxon>
        <taxon>Bacteroidota</taxon>
        <taxon>Flavobacteriia</taxon>
        <taxon>Flavobacteriales</taxon>
        <taxon>Flavobacteriaceae</taxon>
        <taxon>Psychroserpens</taxon>
    </lineage>
</organism>
<evidence type="ECO:0000313" key="2">
    <source>
        <dbReference type="Proteomes" id="UP001203687"/>
    </source>
</evidence>
<reference evidence="1" key="1">
    <citation type="submission" date="2022-04" db="EMBL/GenBank/DDBJ databases">
        <authorList>
            <person name="Ren T."/>
        </authorList>
    </citation>
    <scope>NUCLEOTIDE SEQUENCE</scope>
    <source>
        <strain evidence="1">F63249</strain>
    </source>
</reference>
<protein>
    <submittedName>
        <fullName evidence="1">Uncharacterized protein</fullName>
    </submittedName>
</protein>
<dbReference type="Proteomes" id="UP001203687">
    <property type="component" value="Unassembled WGS sequence"/>
</dbReference>
<dbReference type="EMBL" id="JALPQF010000001">
    <property type="protein sequence ID" value="MCK8479001.1"/>
    <property type="molecule type" value="Genomic_DNA"/>
</dbReference>
<name>A0ABT0H3P0_9FLAO</name>
<evidence type="ECO:0000313" key="1">
    <source>
        <dbReference type="EMBL" id="MCK8479001.1"/>
    </source>
</evidence>
<proteinExistence type="predicted"/>
<gene>
    <name evidence="1" type="ORF">MUY34_00135</name>
</gene>
<keyword evidence="2" id="KW-1185">Reference proteome</keyword>